<feature type="binding site" evidence="7">
    <location>
        <position position="202"/>
    </location>
    <ligand>
        <name>Zn(2+)</name>
        <dbReference type="ChEBI" id="CHEBI:29105"/>
    </ligand>
</feature>
<dbReference type="InterPro" id="IPR003000">
    <property type="entry name" value="Sirtuin"/>
</dbReference>
<dbReference type="Gene3D" id="3.40.50.1220">
    <property type="entry name" value="TPP-binding domain"/>
    <property type="match status" value="1"/>
</dbReference>
<comment type="cofactor">
    <cofactor evidence="1">
        <name>Zn(2+)</name>
        <dbReference type="ChEBI" id="CHEBI:29105"/>
    </cofactor>
</comment>
<keyword evidence="6" id="KW-0520">NAD</keyword>
<keyword evidence="3" id="KW-0808">Transferase</keyword>
<keyword evidence="5 7" id="KW-0862">Zinc</keyword>
<dbReference type="GO" id="GO:0070403">
    <property type="term" value="F:NAD+ binding"/>
    <property type="evidence" value="ECO:0007669"/>
    <property type="project" value="InterPro"/>
</dbReference>
<proteinExistence type="inferred from homology"/>
<dbReference type="PANTHER" id="PTHR11085:SF6">
    <property type="entry name" value="NAD-DEPENDENT PROTEIN DEACETYLASE SIRTUIN-2"/>
    <property type="match status" value="1"/>
</dbReference>
<dbReference type="CDD" id="cd01408">
    <property type="entry name" value="SIRT1"/>
    <property type="match status" value="1"/>
</dbReference>
<feature type="compositionally biased region" description="Basic and acidic residues" evidence="8">
    <location>
        <begin position="408"/>
        <end position="432"/>
    </location>
</feature>
<feature type="compositionally biased region" description="Basic residues" evidence="8">
    <location>
        <begin position="11"/>
        <end position="20"/>
    </location>
</feature>
<gene>
    <name evidence="10" type="ORF">BCR34DRAFT_492636</name>
</gene>
<evidence type="ECO:0000256" key="2">
    <source>
        <dbReference type="ARBA" id="ARBA00006924"/>
    </source>
</evidence>
<feature type="binding site" evidence="7">
    <location>
        <position position="226"/>
    </location>
    <ligand>
        <name>Zn(2+)</name>
        <dbReference type="ChEBI" id="CHEBI:29105"/>
    </ligand>
</feature>
<protein>
    <submittedName>
        <fullName evidence="10">DHS-like NAD/FAD-binding domain-containing protein</fullName>
    </submittedName>
</protein>
<dbReference type="PROSITE" id="PS50305">
    <property type="entry name" value="SIRTUIN"/>
    <property type="match status" value="1"/>
</dbReference>
<evidence type="ECO:0000256" key="5">
    <source>
        <dbReference type="ARBA" id="ARBA00022833"/>
    </source>
</evidence>
<keyword evidence="4 7" id="KW-0479">Metal-binding</keyword>
<dbReference type="GO" id="GO:0005634">
    <property type="term" value="C:nucleus"/>
    <property type="evidence" value="ECO:0007669"/>
    <property type="project" value="TreeGrafter"/>
</dbReference>
<feature type="compositionally biased region" description="Basic and acidic residues" evidence="8">
    <location>
        <begin position="336"/>
        <end position="345"/>
    </location>
</feature>
<dbReference type="Gene3D" id="3.30.1600.10">
    <property type="entry name" value="SIR2/SIRT2 'Small Domain"/>
    <property type="match status" value="1"/>
</dbReference>
<dbReference type="OrthoDB" id="420264at2759"/>
<evidence type="ECO:0000256" key="3">
    <source>
        <dbReference type="ARBA" id="ARBA00022679"/>
    </source>
</evidence>
<dbReference type="Pfam" id="PF02146">
    <property type="entry name" value="SIR2"/>
    <property type="match status" value="1"/>
</dbReference>
<evidence type="ECO:0000313" key="10">
    <source>
        <dbReference type="EMBL" id="ORY03131.1"/>
    </source>
</evidence>
<feature type="region of interest" description="Disordered" evidence="8">
    <location>
        <begin position="408"/>
        <end position="487"/>
    </location>
</feature>
<feature type="region of interest" description="Disordered" evidence="8">
    <location>
        <begin position="1"/>
        <end position="68"/>
    </location>
</feature>
<comment type="caution">
    <text evidence="10">The sequence shown here is derived from an EMBL/GenBank/DDBJ whole genome shotgun (WGS) entry which is preliminary data.</text>
</comment>
<dbReference type="GO" id="GO:0046872">
    <property type="term" value="F:metal ion binding"/>
    <property type="evidence" value="ECO:0007669"/>
    <property type="project" value="UniProtKB-KW"/>
</dbReference>
<evidence type="ECO:0000256" key="7">
    <source>
        <dbReference type="PROSITE-ProRule" id="PRU00236"/>
    </source>
</evidence>
<dbReference type="EMBL" id="MCFA01000150">
    <property type="protein sequence ID" value="ORY03131.1"/>
    <property type="molecule type" value="Genomic_DNA"/>
</dbReference>
<feature type="compositionally biased region" description="Polar residues" evidence="8">
    <location>
        <begin position="50"/>
        <end position="65"/>
    </location>
</feature>
<dbReference type="Proteomes" id="UP000193144">
    <property type="component" value="Unassembled WGS sequence"/>
</dbReference>
<accession>A0A1Y1YYM8</accession>
<dbReference type="InterPro" id="IPR026591">
    <property type="entry name" value="Sirtuin_cat_small_dom_sf"/>
</dbReference>
<feature type="binding site" evidence="7">
    <location>
        <position position="231"/>
    </location>
    <ligand>
        <name>Zn(2+)</name>
        <dbReference type="ChEBI" id="CHEBI:29105"/>
    </ligand>
</feature>
<keyword evidence="11" id="KW-1185">Reference proteome</keyword>
<reference evidence="10 11" key="1">
    <citation type="submission" date="2016-07" db="EMBL/GenBank/DDBJ databases">
        <title>Pervasive Adenine N6-methylation of Active Genes in Fungi.</title>
        <authorList>
            <consortium name="DOE Joint Genome Institute"/>
            <person name="Mondo S.J."/>
            <person name="Dannebaum R.O."/>
            <person name="Kuo R.C."/>
            <person name="Labutti K."/>
            <person name="Haridas S."/>
            <person name="Kuo A."/>
            <person name="Salamov A."/>
            <person name="Ahrendt S.R."/>
            <person name="Lipzen A."/>
            <person name="Sullivan W."/>
            <person name="Andreopoulos W.B."/>
            <person name="Clum A."/>
            <person name="Lindquist E."/>
            <person name="Daum C."/>
            <person name="Ramamoorthy G.K."/>
            <person name="Gryganskyi A."/>
            <person name="Culley D."/>
            <person name="Magnuson J.K."/>
            <person name="James T.Y."/>
            <person name="O'Malley M.A."/>
            <person name="Stajich J.E."/>
            <person name="Spatafora J.W."/>
            <person name="Visel A."/>
            <person name="Grigoriev I.V."/>
        </authorList>
    </citation>
    <scope>NUCLEOTIDE SEQUENCE [LARGE SCALE GENOMIC DNA]</scope>
    <source>
        <strain evidence="10 11">CBS 115471</strain>
    </source>
</reference>
<dbReference type="AlphaFoldDB" id="A0A1Y1YYM8"/>
<dbReference type="InterPro" id="IPR029035">
    <property type="entry name" value="DHS-like_NAD/FAD-binding_dom"/>
</dbReference>
<dbReference type="InterPro" id="IPR050134">
    <property type="entry name" value="NAD-dep_sirtuin_deacylases"/>
</dbReference>
<evidence type="ECO:0000256" key="4">
    <source>
        <dbReference type="ARBA" id="ARBA00022723"/>
    </source>
</evidence>
<dbReference type="InterPro" id="IPR026590">
    <property type="entry name" value="Ssirtuin_cat_dom"/>
</dbReference>
<sequence>SPAIPIVPHPKIGRKHKAHRQQLQQGKPWRESEKGRGKARGKGRRDKMGQDQSLPQVDENTPTRTLESRSVEAVAKFIKDGRAGKIVVMTGAGISTSAGIPDFRSPDTGLYANLARLNLPYAEAVFDISYFRNNPLPFYTLAQELYPGKYRPTITHSFINLLNEKGLLLKLFTQNIDCLEREAGVPNDKIVEAHGSFARQSCIECKTPYPKDLMKKAIHDKSVPHCISETCSGLVKPEIVFFGEALPPAFFINRMLPSEADLVIIMGTSLSVHPFASLPQLCLDSTPRVLINKEQVGEVGSRPDDVLILGDCDSGVRKLAEACGWLEELEEMWRKTAPEKAGKPEKKPKKTKDEELEEEVEKLTREVEQSLRLEEAQRKWVEKDQEKIAKKQEQNRWLEKHLDNKMARVEEDEKKGIWEGATAERDMTEEKTAGQPESATIEPEKSKGEEANGDSQSTVAEPEPKRFSKNTEGLQHVFPHMEEKSSQ</sequence>
<evidence type="ECO:0000256" key="1">
    <source>
        <dbReference type="ARBA" id="ARBA00001947"/>
    </source>
</evidence>
<dbReference type="GO" id="GO:0017136">
    <property type="term" value="F:histone deacetylase activity, NAD-dependent"/>
    <property type="evidence" value="ECO:0007669"/>
    <property type="project" value="TreeGrafter"/>
</dbReference>
<dbReference type="STRING" id="1231657.A0A1Y1YYM8"/>
<feature type="domain" description="Deacetylase sirtuin-type" evidence="9">
    <location>
        <begin position="64"/>
        <end position="326"/>
    </location>
</feature>
<feature type="non-terminal residue" evidence="10">
    <location>
        <position position="1"/>
    </location>
</feature>
<organism evidence="10 11">
    <name type="scientific">Clohesyomyces aquaticus</name>
    <dbReference type="NCBI Taxonomy" id="1231657"/>
    <lineage>
        <taxon>Eukaryota</taxon>
        <taxon>Fungi</taxon>
        <taxon>Dikarya</taxon>
        <taxon>Ascomycota</taxon>
        <taxon>Pezizomycotina</taxon>
        <taxon>Dothideomycetes</taxon>
        <taxon>Pleosporomycetidae</taxon>
        <taxon>Pleosporales</taxon>
        <taxon>Lindgomycetaceae</taxon>
        <taxon>Clohesyomyces</taxon>
    </lineage>
</organism>
<dbReference type="PANTHER" id="PTHR11085">
    <property type="entry name" value="NAD-DEPENDENT PROTEIN DEACYLASE SIRTUIN-5, MITOCHONDRIAL-RELATED"/>
    <property type="match status" value="1"/>
</dbReference>
<evidence type="ECO:0000256" key="6">
    <source>
        <dbReference type="ARBA" id="ARBA00023027"/>
    </source>
</evidence>
<evidence type="ECO:0000256" key="8">
    <source>
        <dbReference type="SAM" id="MobiDB-lite"/>
    </source>
</evidence>
<name>A0A1Y1YYM8_9PLEO</name>
<feature type="region of interest" description="Disordered" evidence="8">
    <location>
        <begin position="336"/>
        <end position="356"/>
    </location>
</feature>
<feature type="active site" description="Proton acceptor" evidence="7">
    <location>
        <position position="194"/>
    </location>
</feature>
<dbReference type="SUPFAM" id="SSF52467">
    <property type="entry name" value="DHS-like NAD/FAD-binding domain"/>
    <property type="match status" value="1"/>
</dbReference>
<feature type="binding site" evidence="7">
    <location>
        <position position="205"/>
    </location>
    <ligand>
        <name>Zn(2+)</name>
        <dbReference type="ChEBI" id="CHEBI:29105"/>
    </ligand>
</feature>
<evidence type="ECO:0000313" key="11">
    <source>
        <dbReference type="Proteomes" id="UP000193144"/>
    </source>
</evidence>
<comment type="similarity">
    <text evidence="2">Belongs to the sirtuin family. Class I subfamily.</text>
</comment>
<evidence type="ECO:0000259" key="9">
    <source>
        <dbReference type="PROSITE" id="PS50305"/>
    </source>
</evidence>